<proteinExistence type="predicted"/>
<accession>A0A821FQB9</accession>
<dbReference type="CDD" id="cd00882">
    <property type="entry name" value="Ras_like_GTPase"/>
    <property type="match status" value="1"/>
</dbReference>
<dbReference type="EMBL" id="CAJNYT010001837">
    <property type="protein sequence ID" value="CAF3432471.1"/>
    <property type="molecule type" value="Genomic_DNA"/>
</dbReference>
<dbReference type="Proteomes" id="UP000663848">
    <property type="component" value="Unassembled WGS sequence"/>
</dbReference>
<protein>
    <recommendedName>
        <fullName evidence="1">G domain-containing protein</fullName>
    </recommendedName>
</protein>
<dbReference type="Gene3D" id="3.40.50.300">
    <property type="entry name" value="P-loop containing nucleotide triphosphate hydrolases"/>
    <property type="match status" value="1"/>
</dbReference>
<evidence type="ECO:0000313" key="2">
    <source>
        <dbReference type="EMBL" id="CAF3432471.1"/>
    </source>
</evidence>
<comment type="caution">
    <text evidence="3">The sequence shown here is derived from an EMBL/GenBank/DDBJ whole genome shotgun (WGS) entry which is preliminary data.</text>
</comment>
<organism evidence="3 4">
    <name type="scientific">Rotaria socialis</name>
    <dbReference type="NCBI Taxonomy" id="392032"/>
    <lineage>
        <taxon>Eukaryota</taxon>
        <taxon>Metazoa</taxon>
        <taxon>Spiralia</taxon>
        <taxon>Gnathifera</taxon>
        <taxon>Rotifera</taxon>
        <taxon>Eurotatoria</taxon>
        <taxon>Bdelloidea</taxon>
        <taxon>Philodinida</taxon>
        <taxon>Philodinidae</taxon>
        <taxon>Rotaria</taxon>
    </lineage>
</organism>
<dbReference type="Pfam" id="PF01926">
    <property type="entry name" value="MMR_HSR1"/>
    <property type="match status" value="1"/>
</dbReference>
<evidence type="ECO:0000313" key="3">
    <source>
        <dbReference type="EMBL" id="CAF4655109.1"/>
    </source>
</evidence>
<dbReference type="InterPro" id="IPR006073">
    <property type="entry name" value="GTP-bd"/>
</dbReference>
<feature type="domain" description="G" evidence="1">
    <location>
        <begin position="116"/>
        <end position="218"/>
    </location>
</feature>
<evidence type="ECO:0000259" key="1">
    <source>
        <dbReference type="Pfam" id="PF01926"/>
    </source>
</evidence>
<dbReference type="InterPro" id="IPR027417">
    <property type="entry name" value="P-loop_NTPase"/>
</dbReference>
<gene>
    <name evidence="2" type="ORF">GRG538_LOCUS12781</name>
    <name evidence="3" type="ORF">QYT958_LOCUS15113</name>
</gene>
<evidence type="ECO:0000313" key="4">
    <source>
        <dbReference type="Proteomes" id="UP000663848"/>
    </source>
</evidence>
<dbReference type="GO" id="GO:0005525">
    <property type="term" value="F:GTP binding"/>
    <property type="evidence" value="ECO:0007669"/>
    <property type="project" value="InterPro"/>
</dbReference>
<dbReference type="AlphaFoldDB" id="A0A821FQB9"/>
<sequence>MQKIVADENKKYYKEQAELFQLQKEWRSNTISELREETQILHRDVQASEERIILLRKQHHQDLKRLRHGFLQLSTQEQRKEDIQSFDDLDQYYRESDEDFVRLAKQVKPMIVTGKHIAILGSTSRGKSTMINSLLGKHVAQVGIGEVTTEFEPYQGFDFILWDTPGINDETKFSSESIALWKSMKHRLILIESTIKENSKIMKRFDQIDLHYDIIVNKFDLADEEDQAQFREQIRSEVKSLGLKQLHSLFFLSAKYPGRYPDWINLVDYLTSSVS</sequence>
<dbReference type="SUPFAM" id="SSF52540">
    <property type="entry name" value="P-loop containing nucleoside triphosphate hydrolases"/>
    <property type="match status" value="1"/>
</dbReference>
<dbReference type="Proteomes" id="UP000663872">
    <property type="component" value="Unassembled WGS sequence"/>
</dbReference>
<reference evidence="3" key="1">
    <citation type="submission" date="2021-02" db="EMBL/GenBank/DDBJ databases">
        <authorList>
            <person name="Nowell W R."/>
        </authorList>
    </citation>
    <scope>NUCLEOTIDE SEQUENCE</scope>
</reference>
<name>A0A821FQB9_9BILA</name>
<dbReference type="EMBL" id="CAJOBR010002072">
    <property type="protein sequence ID" value="CAF4655109.1"/>
    <property type="molecule type" value="Genomic_DNA"/>
</dbReference>